<dbReference type="AlphaFoldDB" id="A0A3P7DW66"/>
<sequence length="68" mass="7919">MKKKRTPTGQSALKLFTRNFPLCFITKFLESQKNRPKVPFGNPYNKVEEKVISLIIEVKYKSDESKAK</sequence>
<evidence type="ECO:0000313" key="1">
    <source>
        <dbReference type="EMBL" id="VDM07739.1"/>
    </source>
</evidence>
<gene>
    <name evidence="1" type="ORF">WBA_LOCUS1125</name>
</gene>
<reference evidence="1 2" key="1">
    <citation type="submission" date="2018-11" db="EMBL/GenBank/DDBJ databases">
        <authorList>
            <consortium name="Pathogen Informatics"/>
        </authorList>
    </citation>
    <scope>NUCLEOTIDE SEQUENCE [LARGE SCALE GENOMIC DNA]</scope>
</reference>
<name>A0A3P7DW66_WUCBA</name>
<evidence type="ECO:0000313" key="2">
    <source>
        <dbReference type="Proteomes" id="UP000270924"/>
    </source>
</evidence>
<dbReference type="InParanoid" id="A0A3P7DW66"/>
<keyword evidence="2" id="KW-1185">Reference proteome</keyword>
<dbReference type="Proteomes" id="UP000270924">
    <property type="component" value="Unassembled WGS sequence"/>
</dbReference>
<accession>A0A3P7DW66</accession>
<proteinExistence type="predicted"/>
<organism evidence="1 2">
    <name type="scientific">Wuchereria bancrofti</name>
    <dbReference type="NCBI Taxonomy" id="6293"/>
    <lineage>
        <taxon>Eukaryota</taxon>
        <taxon>Metazoa</taxon>
        <taxon>Ecdysozoa</taxon>
        <taxon>Nematoda</taxon>
        <taxon>Chromadorea</taxon>
        <taxon>Rhabditida</taxon>
        <taxon>Spirurina</taxon>
        <taxon>Spiruromorpha</taxon>
        <taxon>Filarioidea</taxon>
        <taxon>Onchocercidae</taxon>
        <taxon>Wuchereria</taxon>
    </lineage>
</organism>
<protein>
    <submittedName>
        <fullName evidence="1">Uncharacterized protein</fullName>
    </submittedName>
</protein>
<dbReference type="EMBL" id="UYWW01000209">
    <property type="protein sequence ID" value="VDM07739.1"/>
    <property type="molecule type" value="Genomic_DNA"/>
</dbReference>